<evidence type="ECO:0000313" key="2">
    <source>
        <dbReference type="EMBL" id="WAQ87335.1"/>
    </source>
</evidence>
<dbReference type="Proteomes" id="UP001164743">
    <property type="component" value="Chromosome 8A"/>
</dbReference>
<keyword evidence="3" id="KW-1185">Reference proteome</keyword>
<dbReference type="EMBL" id="CP110428">
    <property type="protein sequence ID" value="WAQ87335.1"/>
    <property type="molecule type" value="Genomic_DNA"/>
</dbReference>
<gene>
    <name evidence="2" type="ORF">PtA15_8A239</name>
</gene>
<dbReference type="RefSeq" id="XP_053022890.1">
    <property type="nucleotide sequence ID" value="XM_053171647.1"/>
</dbReference>
<feature type="region of interest" description="Disordered" evidence="1">
    <location>
        <begin position="121"/>
        <end position="140"/>
    </location>
</feature>
<organism evidence="2 3">
    <name type="scientific">Puccinia triticina</name>
    <dbReference type="NCBI Taxonomy" id="208348"/>
    <lineage>
        <taxon>Eukaryota</taxon>
        <taxon>Fungi</taxon>
        <taxon>Dikarya</taxon>
        <taxon>Basidiomycota</taxon>
        <taxon>Pucciniomycotina</taxon>
        <taxon>Pucciniomycetes</taxon>
        <taxon>Pucciniales</taxon>
        <taxon>Pucciniaceae</taxon>
        <taxon>Puccinia</taxon>
    </lineage>
</organism>
<dbReference type="GeneID" id="77812542"/>
<proteinExistence type="predicted"/>
<name>A0ABY7CU77_9BASI</name>
<feature type="compositionally biased region" description="Polar residues" evidence="1">
    <location>
        <begin position="1"/>
        <end position="24"/>
    </location>
</feature>
<evidence type="ECO:0000313" key="3">
    <source>
        <dbReference type="Proteomes" id="UP001164743"/>
    </source>
</evidence>
<feature type="region of interest" description="Disordered" evidence="1">
    <location>
        <begin position="1"/>
        <end position="70"/>
    </location>
</feature>
<sequence length="140" mass="14273">MSDTGTSVTPSSTPQNGAQQTGTATRRGLSPACSDSPARRQHTGNGGLPPGFNLFQPLGGEPPVPDLPTNPIVLPPNKQYLVNIGVPVIPQAEVAALKLMTKTERVVIIMSSLRVLIGCGGDGPGAGRTGPRQGGTDPSV</sequence>
<evidence type="ECO:0000256" key="1">
    <source>
        <dbReference type="SAM" id="MobiDB-lite"/>
    </source>
</evidence>
<reference evidence="2" key="1">
    <citation type="submission" date="2022-10" db="EMBL/GenBank/DDBJ databases">
        <title>Puccinia triticina Genome sequencing and assembly.</title>
        <authorList>
            <person name="Li C."/>
        </authorList>
    </citation>
    <scope>NUCLEOTIDE SEQUENCE</scope>
    <source>
        <strain evidence="2">Pt15</strain>
    </source>
</reference>
<protein>
    <submittedName>
        <fullName evidence="2">Uncharacterized protein</fullName>
    </submittedName>
</protein>
<accession>A0ABY7CU77</accession>